<keyword evidence="3" id="KW-1185">Reference proteome</keyword>
<proteinExistence type="predicted"/>
<organism evidence="2 3">
    <name type="scientific">Penaeus vannamei</name>
    <name type="common">Whiteleg shrimp</name>
    <name type="synonym">Litopenaeus vannamei</name>
    <dbReference type="NCBI Taxonomy" id="6689"/>
    <lineage>
        <taxon>Eukaryota</taxon>
        <taxon>Metazoa</taxon>
        <taxon>Ecdysozoa</taxon>
        <taxon>Arthropoda</taxon>
        <taxon>Crustacea</taxon>
        <taxon>Multicrustacea</taxon>
        <taxon>Malacostraca</taxon>
        <taxon>Eumalacostraca</taxon>
        <taxon>Eucarida</taxon>
        <taxon>Decapoda</taxon>
        <taxon>Dendrobranchiata</taxon>
        <taxon>Penaeoidea</taxon>
        <taxon>Penaeidae</taxon>
        <taxon>Penaeus</taxon>
    </lineage>
</organism>
<feature type="compositionally biased region" description="Basic and acidic residues" evidence="1">
    <location>
        <begin position="247"/>
        <end position="259"/>
    </location>
</feature>
<feature type="compositionally biased region" description="Polar residues" evidence="1">
    <location>
        <begin position="118"/>
        <end position="128"/>
    </location>
</feature>
<reference evidence="2 3" key="1">
    <citation type="submission" date="2018-04" db="EMBL/GenBank/DDBJ databases">
        <authorList>
            <person name="Zhang X."/>
            <person name="Yuan J."/>
            <person name="Li F."/>
            <person name="Xiang J."/>
        </authorList>
    </citation>
    <scope>NUCLEOTIDE SEQUENCE [LARGE SCALE GENOMIC DNA]</scope>
    <source>
        <tissue evidence="2">Muscle</tissue>
    </source>
</reference>
<name>A0A3R7PJA3_PENVA</name>
<feature type="compositionally biased region" description="Low complexity" evidence="1">
    <location>
        <begin position="76"/>
        <end position="92"/>
    </location>
</feature>
<feature type="compositionally biased region" description="Basic and acidic residues" evidence="1">
    <location>
        <begin position="170"/>
        <end position="182"/>
    </location>
</feature>
<evidence type="ECO:0000313" key="3">
    <source>
        <dbReference type="Proteomes" id="UP000283509"/>
    </source>
</evidence>
<protein>
    <submittedName>
        <fullName evidence="2">MAGUK p55 subfamily member 5</fullName>
    </submittedName>
</protein>
<evidence type="ECO:0000313" key="2">
    <source>
        <dbReference type="EMBL" id="ROT68356.1"/>
    </source>
</evidence>
<comment type="caution">
    <text evidence="2">The sequence shown here is derived from an EMBL/GenBank/DDBJ whole genome shotgun (WGS) entry which is preliminary data.</text>
</comment>
<dbReference type="AlphaFoldDB" id="A0A3R7PJA3"/>
<feature type="compositionally biased region" description="Basic and acidic residues" evidence="1">
    <location>
        <begin position="284"/>
        <end position="314"/>
    </location>
</feature>
<gene>
    <name evidence="2" type="ORF">C7M84_013503</name>
</gene>
<dbReference type="OrthoDB" id="43580at2759"/>
<dbReference type="Proteomes" id="UP000283509">
    <property type="component" value="Unassembled WGS sequence"/>
</dbReference>
<accession>A0A3R7PJA3</accession>
<dbReference type="STRING" id="6689.A0A3R7PJA3"/>
<sequence length="331" mass="36361">CIRSRTICLRVKRRTGNKLAVDLAASSNVQDAFVIAVEQQARERLERLSALKKIKPVDMTKLSSQVKLEPHKSLVSVNSSGGQPSPGGRSTGLPVAKEQQQQQQPRDDVNGVLDNSPIYVTSVPNLTSELPRDRSRSRSSTPNRTSPSPRRHHSTRSSRDTPPSPLTPSPRREAPTLKDKGVDSSSAERSSRRSSRRKSPARLANGHHGAEAEADANKSGDELELTHDLNDTLDDTEDLDQDPPEALLDRTDSEDKVDLEGTCLSESGDSLPGTPEKAYGIVRSESKRSRSSRRDRGAQREVLLDHDPQQEVRAKTPLHAVSSIESRDSTR</sequence>
<reference evidence="2 3" key="2">
    <citation type="submission" date="2019-01" db="EMBL/GenBank/DDBJ databases">
        <title>The decoding of complex shrimp genome reveals the adaptation for benthos swimmer, frequently molting mechanism and breeding impact on genome.</title>
        <authorList>
            <person name="Sun Y."/>
            <person name="Gao Y."/>
            <person name="Yu Y."/>
        </authorList>
    </citation>
    <scope>NUCLEOTIDE SEQUENCE [LARGE SCALE GENOMIC DNA]</scope>
    <source>
        <tissue evidence="2">Muscle</tissue>
    </source>
</reference>
<feature type="compositionally biased region" description="Basic and acidic residues" evidence="1">
    <location>
        <begin position="208"/>
        <end position="230"/>
    </location>
</feature>
<feature type="region of interest" description="Disordered" evidence="1">
    <location>
        <begin position="62"/>
        <end position="331"/>
    </location>
</feature>
<feature type="compositionally biased region" description="Low complexity" evidence="1">
    <location>
        <begin position="138"/>
        <end position="148"/>
    </location>
</feature>
<dbReference type="EMBL" id="QCYY01002682">
    <property type="protein sequence ID" value="ROT68356.1"/>
    <property type="molecule type" value="Genomic_DNA"/>
</dbReference>
<feature type="non-terminal residue" evidence="2">
    <location>
        <position position="1"/>
    </location>
</feature>
<evidence type="ECO:0000256" key="1">
    <source>
        <dbReference type="SAM" id="MobiDB-lite"/>
    </source>
</evidence>
<feature type="compositionally biased region" description="Acidic residues" evidence="1">
    <location>
        <begin position="231"/>
        <end position="243"/>
    </location>
</feature>